<organism evidence="1 2">
    <name type="scientific">Streptosporangium roseum (strain ATCC 12428 / DSM 43021 / JCM 3005 / KCTC 9067 / NCIMB 10171 / NRRL 2505 / NI 9100)</name>
    <dbReference type="NCBI Taxonomy" id="479432"/>
    <lineage>
        <taxon>Bacteria</taxon>
        <taxon>Bacillati</taxon>
        <taxon>Actinomycetota</taxon>
        <taxon>Actinomycetes</taxon>
        <taxon>Streptosporangiales</taxon>
        <taxon>Streptosporangiaceae</taxon>
        <taxon>Streptosporangium</taxon>
    </lineage>
</organism>
<sequence>MGWFPLRREGGCGCDEWFLPPWEGFVGAAWHRGAVPTALLDLVLPPRCAGCGVPGALVCPRCAAELHGRPACRMPVPSPPGLPECWSATDYTGAARRAIIAYKERGRTALAHPLAGALALTVAAAVGGRPVTLVPVPSARPALRRRGHDPVTRLAVLAAGYLRAAGWPVTVAKILAQRRRVADQAGLSSPQRAENLSLAFRVTAARKGALPGSWGGAGPIVLVDDIVTSGATLAEAARALREAGVAVPLAATIAATRRRGQSPSRDGG</sequence>
<dbReference type="HOGENOM" id="CLU_054549_3_0_11"/>
<dbReference type="STRING" id="479432.Sros_1415"/>
<gene>
    <name evidence="1" type="ordered locus">Sros_1415</name>
</gene>
<dbReference type="SUPFAM" id="SSF53271">
    <property type="entry name" value="PRTase-like"/>
    <property type="match status" value="1"/>
</dbReference>
<dbReference type="eggNOG" id="COG1040">
    <property type="taxonomic scope" value="Bacteria"/>
</dbReference>
<protein>
    <submittedName>
        <fullName evidence="1">Phosphoribosyltransferase</fullName>
    </submittedName>
</protein>
<evidence type="ECO:0000313" key="1">
    <source>
        <dbReference type="EMBL" id="ACZ84409.1"/>
    </source>
</evidence>
<dbReference type="KEGG" id="sro:Sros_1415"/>
<name>D2BEP6_STRRD</name>
<dbReference type="PANTHER" id="PTHR47505">
    <property type="entry name" value="DNA UTILIZATION PROTEIN YHGH"/>
    <property type="match status" value="1"/>
</dbReference>
<keyword evidence="2" id="KW-1185">Reference proteome</keyword>
<dbReference type="AlphaFoldDB" id="D2BEP6"/>
<dbReference type="InterPro" id="IPR051910">
    <property type="entry name" value="ComF/GntX_DNA_util-trans"/>
</dbReference>
<dbReference type="Proteomes" id="UP000002029">
    <property type="component" value="Chromosome"/>
</dbReference>
<proteinExistence type="predicted"/>
<reference evidence="1 2" key="1">
    <citation type="journal article" date="2010" name="Stand. Genomic Sci.">
        <title>Complete genome sequence of Streptosporangium roseum type strain (NI 9100).</title>
        <authorList>
            <person name="Nolan M."/>
            <person name="Sikorski J."/>
            <person name="Jando M."/>
            <person name="Lucas S."/>
            <person name="Lapidus A."/>
            <person name="Glavina Del Rio T."/>
            <person name="Chen F."/>
            <person name="Tice H."/>
            <person name="Pitluck S."/>
            <person name="Cheng J.F."/>
            <person name="Chertkov O."/>
            <person name="Sims D."/>
            <person name="Meincke L."/>
            <person name="Brettin T."/>
            <person name="Han C."/>
            <person name="Detter J.C."/>
            <person name="Bruce D."/>
            <person name="Goodwin L."/>
            <person name="Land M."/>
            <person name="Hauser L."/>
            <person name="Chang Y.J."/>
            <person name="Jeffries C.D."/>
            <person name="Ivanova N."/>
            <person name="Mavromatis K."/>
            <person name="Mikhailova N."/>
            <person name="Chen A."/>
            <person name="Palaniappan K."/>
            <person name="Chain P."/>
            <person name="Rohde M."/>
            <person name="Goker M."/>
            <person name="Bristow J."/>
            <person name="Eisen J.A."/>
            <person name="Markowitz V."/>
            <person name="Hugenholtz P."/>
            <person name="Kyrpides N.C."/>
            <person name="Klenk H.P."/>
        </authorList>
    </citation>
    <scope>NUCLEOTIDE SEQUENCE [LARGE SCALE GENOMIC DNA]</scope>
    <source>
        <strain evidence="2">ATCC 12428 / DSM 43021 / JCM 3005 / NI 9100</strain>
    </source>
</reference>
<dbReference type="EMBL" id="CP001814">
    <property type="protein sequence ID" value="ACZ84409.1"/>
    <property type="molecule type" value="Genomic_DNA"/>
</dbReference>
<dbReference type="Gene3D" id="3.40.50.2020">
    <property type="match status" value="1"/>
</dbReference>
<dbReference type="PANTHER" id="PTHR47505:SF1">
    <property type="entry name" value="DNA UTILIZATION PROTEIN YHGH"/>
    <property type="match status" value="1"/>
</dbReference>
<dbReference type="GO" id="GO:0016757">
    <property type="term" value="F:glycosyltransferase activity"/>
    <property type="evidence" value="ECO:0007669"/>
    <property type="project" value="UniProtKB-KW"/>
</dbReference>
<dbReference type="InterPro" id="IPR029057">
    <property type="entry name" value="PRTase-like"/>
</dbReference>
<keyword evidence="1" id="KW-0808">Transferase</keyword>
<accession>D2BEP6</accession>
<evidence type="ECO:0000313" key="2">
    <source>
        <dbReference type="Proteomes" id="UP000002029"/>
    </source>
</evidence>
<keyword evidence="1" id="KW-0328">Glycosyltransferase</keyword>